<dbReference type="Proteomes" id="UP000646523">
    <property type="component" value="Unassembled WGS sequence"/>
</dbReference>
<dbReference type="AlphaFoldDB" id="A0A917YRN7"/>
<proteinExistence type="predicted"/>
<protein>
    <submittedName>
        <fullName evidence="1">Uncharacterized protein</fullName>
    </submittedName>
</protein>
<evidence type="ECO:0000313" key="1">
    <source>
        <dbReference type="EMBL" id="GGO63026.1"/>
    </source>
</evidence>
<evidence type="ECO:0000313" key="2">
    <source>
        <dbReference type="Proteomes" id="UP000646523"/>
    </source>
</evidence>
<reference evidence="1" key="2">
    <citation type="submission" date="2020-09" db="EMBL/GenBank/DDBJ databases">
        <authorList>
            <person name="Sun Q."/>
            <person name="Zhou Y."/>
        </authorList>
    </citation>
    <scope>NUCLEOTIDE SEQUENCE</scope>
    <source>
        <strain evidence="1">CGMCC 4.7368</strain>
    </source>
</reference>
<organism evidence="1 2">
    <name type="scientific">Nonomuraea cavernae</name>
    <dbReference type="NCBI Taxonomy" id="2045107"/>
    <lineage>
        <taxon>Bacteria</taxon>
        <taxon>Bacillati</taxon>
        <taxon>Actinomycetota</taxon>
        <taxon>Actinomycetes</taxon>
        <taxon>Streptosporangiales</taxon>
        <taxon>Streptosporangiaceae</taxon>
        <taxon>Nonomuraea</taxon>
    </lineage>
</organism>
<reference evidence="1" key="1">
    <citation type="journal article" date="2014" name="Int. J. Syst. Evol. Microbiol.">
        <title>Complete genome sequence of Corynebacterium casei LMG S-19264T (=DSM 44701T), isolated from a smear-ripened cheese.</title>
        <authorList>
            <consortium name="US DOE Joint Genome Institute (JGI-PGF)"/>
            <person name="Walter F."/>
            <person name="Albersmeier A."/>
            <person name="Kalinowski J."/>
            <person name="Ruckert C."/>
        </authorList>
    </citation>
    <scope>NUCLEOTIDE SEQUENCE</scope>
    <source>
        <strain evidence="1">CGMCC 4.7368</strain>
    </source>
</reference>
<sequence>MHIRYATPLTGLHVSIVPRDDDLVKDLAPGKDGSHALVITDDNTEVFAVVGNTLDLDWFVRRINRQAVTSLREASRPEAGYILAAELDRDEAIGPFATEEDRLAVADRLLMALDIRQYDVVKRARKVEAPLPMVFSASRHVTVGELCSEPGMIVQRHTRQEEGSDHVETDLPCCARSVTVAADPDLEVELVCPFDRVRYTLRLAEEWDGGLLACWEMGSEVLLVKRRSAKRRAR</sequence>
<gene>
    <name evidence="1" type="ORF">GCM10012289_08980</name>
</gene>
<dbReference type="EMBL" id="BMNH01000002">
    <property type="protein sequence ID" value="GGO63026.1"/>
    <property type="molecule type" value="Genomic_DNA"/>
</dbReference>
<comment type="caution">
    <text evidence="1">The sequence shown here is derived from an EMBL/GenBank/DDBJ whole genome shotgun (WGS) entry which is preliminary data.</text>
</comment>
<dbReference type="RefSeq" id="WP_189122679.1">
    <property type="nucleotide sequence ID" value="NZ_BMNH01000002.1"/>
</dbReference>
<name>A0A917YRN7_9ACTN</name>
<keyword evidence="2" id="KW-1185">Reference proteome</keyword>
<accession>A0A917YRN7</accession>